<dbReference type="PANTHER" id="PTHR46040:SF3">
    <property type="entry name" value="HIGH MOBILITY GROUP PROTEIN 2"/>
    <property type="match status" value="1"/>
</dbReference>
<feature type="domain" description="HMG box" evidence="5">
    <location>
        <begin position="187"/>
        <end position="236"/>
    </location>
</feature>
<feature type="DNA-binding region" description="HMG box" evidence="3">
    <location>
        <begin position="112"/>
        <end position="181"/>
    </location>
</feature>
<feature type="compositionally biased region" description="Basic residues" evidence="4">
    <location>
        <begin position="66"/>
        <end position="99"/>
    </location>
</feature>
<organism evidence="6 7">
    <name type="scientific">Candida boidinii</name>
    <name type="common">Yeast</name>
    <dbReference type="NCBI Taxonomy" id="5477"/>
    <lineage>
        <taxon>Eukaryota</taxon>
        <taxon>Fungi</taxon>
        <taxon>Dikarya</taxon>
        <taxon>Ascomycota</taxon>
        <taxon>Saccharomycotina</taxon>
        <taxon>Pichiomycetes</taxon>
        <taxon>Pichiales</taxon>
        <taxon>Pichiaceae</taxon>
        <taxon>Ogataea</taxon>
        <taxon>Ogataea/Candida clade</taxon>
    </lineage>
</organism>
<sequence>MFRLNLIGRGSVTSLSNQLQKLSITNALKLQSQKPLILSLQKNSSFHTYSPSLIQQSFSVNEPAKTKPKTTKAKTTKKEKKPAAKKAKKPAVKKEKKVKPLTAKQLRIKNKPKGPVSSFTAYIKENFATKRASSPPDLKVPQVTKSLAADWKTLSDAEKAKYVAIADADKSRYAKEIEEWKEKFPAVKRALTGFMKFSNANRKQVTSPETAREEAKRLGAEWHKLTQDEKTTWNEK</sequence>
<reference evidence="6" key="1">
    <citation type="submission" date="2023-04" db="EMBL/GenBank/DDBJ databases">
        <title>Candida boidinii NBRC 10035.</title>
        <authorList>
            <person name="Ichikawa N."/>
            <person name="Sato H."/>
            <person name="Tonouchi N."/>
        </authorList>
    </citation>
    <scope>NUCLEOTIDE SEQUENCE</scope>
    <source>
        <strain evidence="6">NBRC 10035</strain>
    </source>
</reference>
<comment type="caution">
    <text evidence="6">The sequence shown here is derived from an EMBL/GenBank/DDBJ whole genome shotgun (WGS) entry which is preliminary data.</text>
</comment>
<keyword evidence="7" id="KW-1185">Reference proteome</keyword>
<dbReference type="SMART" id="SM00398">
    <property type="entry name" value="HMG"/>
    <property type="match status" value="2"/>
</dbReference>
<dbReference type="Pfam" id="PF00505">
    <property type="entry name" value="HMG_box"/>
    <property type="match status" value="1"/>
</dbReference>
<evidence type="ECO:0000256" key="4">
    <source>
        <dbReference type="SAM" id="MobiDB-lite"/>
    </source>
</evidence>
<feature type="region of interest" description="Disordered" evidence="4">
    <location>
        <begin position="202"/>
        <end position="236"/>
    </location>
</feature>
<dbReference type="InterPro" id="IPR009071">
    <property type="entry name" value="HMG_box_dom"/>
</dbReference>
<dbReference type="GO" id="GO:0003677">
    <property type="term" value="F:DNA binding"/>
    <property type="evidence" value="ECO:0007669"/>
    <property type="project" value="UniProtKB-UniRule"/>
</dbReference>
<dbReference type="PROSITE" id="PS50118">
    <property type="entry name" value="HMG_BOX_2"/>
    <property type="match status" value="2"/>
</dbReference>
<evidence type="ECO:0000256" key="1">
    <source>
        <dbReference type="ARBA" id="ARBA00023125"/>
    </source>
</evidence>
<keyword evidence="1 3" id="KW-0238">DNA-binding</keyword>
<dbReference type="Proteomes" id="UP001165120">
    <property type="component" value="Unassembled WGS sequence"/>
</dbReference>
<protein>
    <submittedName>
        <fullName evidence="6">Unnamed protein product</fullName>
    </submittedName>
</protein>
<evidence type="ECO:0000313" key="6">
    <source>
        <dbReference type="EMBL" id="GME73465.1"/>
    </source>
</evidence>
<dbReference type="Gene3D" id="1.10.30.10">
    <property type="entry name" value="High mobility group box domain"/>
    <property type="match status" value="2"/>
</dbReference>
<evidence type="ECO:0000313" key="7">
    <source>
        <dbReference type="Proteomes" id="UP001165120"/>
    </source>
</evidence>
<dbReference type="InterPro" id="IPR051965">
    <property type="entry name" value="ChromReg_NeuronalGeneExpr"/>
</dbReference>
<dbReference type="SUPFAM" id="SSF47095">
    <property type="entry name" value="HMG-box"/>
    <property type="match status" value="2"/>
</dbReference>
<feature type="domain" description="HMG box" evidence="5">
    <location>
        <begin position="112"/>
        <end position="181"/>
    </location>
</feature>
<name>A0A9W6T363_CANBO</name>
<evidence type="ECO:0000256" key="3">
    <source>
        <dbReference type="PROSITE-ProRule" id="PRU00267"/>
    </source>
</evidence>
<feature type="compositionally biased region" description="Basic and acidic residues" evidence="4">
    <location>
        <begin position="210"/>
        <end position="236"/>
    </location>
</feature>
<evidence type="ECO:0000256" key="2">
    <source>
        <dbReference type="ARBA" id="ARBA00023242"/>
    </source>
</evidence>
<dbReference type="EMBL" id="BSXN01001533">
    <property type="protein sequence ID" value="GME73465.1"/>
    <property type="molecule type" value="Genomic_DNA"/>
</dbReference>
<dbReference type="AlphaFoldDB" id="A0A9W6T363"/>
<feature type="DNA-binding region" description="HMG box" evidence="3">
    <location>
        <begin position="187"/>
        <end position="236"/>
    </location>
</feature>
<keyword evidence="2 3" id="KW-0539">Nucleus</keyword>
<dbReference type="GO" id="GO:0005634">
    <property type="term" value="C:nucleus"/>
    <property type="evidence" value="ECO:0007669"/>
    <property type="project" value="UniProtKB-UniRule"/>
</dbReference>
<dbReference type="PANTHER" id="PTHR46040">
    <property type="entry name" value="HIGH MOBILITY GROUP PROTEIN 2"/>
    <property type="match status" value="1"/>
</dbReference>
<dbReference type="InterPro" id="IPR036910">
    <property type="entry name" value="HMG_box_dom_sf"/>
</dbReference>
<feature type="region of interest" description="Disordered" evidence="4">
    <location>
        <begin position="59"/>
        <end position="99"/>
    </location>
</feature>
<evidence type="ECO:0000259" key="5">
    <source>
        <dbReference type="PROSITE" id="PS50118"/>
    </source>
</evidence>
<dbReference type="GO" id="GO:0010468">
    <property type="term" value="P:regulation of gene expression"/>
    <property type="evidence" value="ECO:0007669"/>
    <property type="project" value="TreeGrafter"/>
</dbReference>
<proteinExistence type="predicted"/>
<gene>
    <name evidence="6" type="ORF">Cboi02_000405200</name>
</gene>
<accession>A0A9W6T363</accession>